<dbReference type="PANTHER" id="PTHR28040:SF1">
    <property type="entry name" value="PYRIDOXAMINE 5'-PHOSPHATE OXIDASE YLR456W HOMOLOG-RELATED"/>
    <property type="match status" value="1"/>
</dbReference>
<sequence>MSVSHHDGPLPSEVLNLLQTERFVHLATCKDNIPHVSLMNYTYLPPNELYGGLSSTIKNEPYLILTTPTNTKKFENIKSNKIVSLLIHDWITSKKNLETNVSFQNGNNSELEQSSSLLKFLQNLNQSELSQFSATLFGEAIILSNDDESRQYYKEKHLRANPSAKVFIDGDDIAIILVKIISSKVADAQNNVNEYSN</sequence>
<keyword evidence="3" id="KW-1185">Reference proteome</keyword>
<gene>
    <name evidence="2" type="ORF">PACTADRAFT_58092</name>
</gene>
<organism evidence="2 3">
    <name type="scientific">Pachysolen tannophilus NRRL Y-2460</name>
    <dbReference type="NCBI Taxonomy" id="669874"/>
    <lineage>
        <taxon>Eukaryota</taxon>
        <taxon>Fungi</taxon>
        <taxon>Dikarya</taxon>
        <taxon>Ascomycota</taxon>
        <taxon>Saccharomycotina</taxon>
        <taxon>Pichiomycetes</taxon>
        <taxon>Pachysolenaceae</taxon>
        <taxon>Pachysolen</taxon>
    </lineage>
</organism>
<dbReference type="AlphaFoldDB" id="A0A1E4TUE3"/>
<reference evidence="3" key="1">
    <citation type="submission" date="2016-05" db="EMBL/GenBank/DDBJ databases">
        <title>Comparative genomics of biotechnologically important yeasts.</title>
        <authorList>
            <consortium name="DOE Joint Genome Institute"/>
            <person name="Riley R."/>
            <person name="Haridas S."/>
            <person name="Wolfe K.H."/>
            <person name="Lopes M.R."/>
            <person name="Hittinger C.T."/>
            <person name="Goker M."/>
            <person name="Salamov A."/>
            <person name="Wisecaver J."/>
            <person name="Long T.M."/>
            <person name="Aerts A.L."/>
            <person name="Barry K."/>
            <person name="Choi C."/>
            <person name="Clum A."/>
            <person name="Coughlan A.Y."/>
            <person name="Deshpande S."/>
            <person name="Douglass A.P."/>
            <person name="Hanson S.J."/>
            <person name="Klenk H.-P."/>
            <person name="Labutti K."/>
            <person name="Lapidus A."/>
            <person name="Lindquist E."/>
            <person name="Lipzen A."/>
            <person name="Meier-Kolthoff J.P."/>
            <person name="Ohm R.A."/>
            <person name="Otillar R.P."/>
            <person name="Pangilinan J."/>
            <person name="Peng Y."/>
            <person name="Rokas A."/>
            <person name="Rosa C.A."/>
            <person name="Scheuner C."/>
            <person name="Sibirny A.A."/>
            <person name="Slot J.C."/>
            <person name="Stielow J.B."/>
            <person name="Sun H."/>
            <person name="Kurtzman C.P."/>
            <person name="Blackwell M."/>
            <person name="Grigoriev I.V."/>
            <person name="Jeffries T.W."/>
        </authorList>
    </citation>
    <scope>NUCLEOTIDE SEQUENCE [LARGE SCALE GENOMIC DNA]</scope>
    <source>
        <strain evidence="3">NRRL Y-2460</strain>
    </source>
</reference>
<name>A0A1E4TUE3_PACTA</name>
<dbReference type="Gene3D" id="2.30.110.10">
    <property type="entry name" value="Electron Transport, Fmn-binding Protein, Chain A"/>
    <property type="match status" value="1"/>
</dbReference>
<dbReference type="Proteomes" id="UP000094236">
    <property type="component" value="Unassembled WGS sequence"/>
</dbReference>
<dbReference type="InterPro" id="IPR011576">
    <property type="entry name" value="Pyridox_Oxase_N"/>
</dbReference>
<dbReference type="SUPFAM" id="SSF50475">
    <property type="entry name" value="FMN-binding split barrel"/>
    <property type="match status" value="1"/>
</dbReference>
<dbReference type="PANTHER" id="PTHR28040">
    <property type="entry name" value="PYRIDOXAMINE 5'-PHOSPHATE OXIDASE YLR456W HOMOLOG-RELATED"/>
    <property type="match status" value="1"/>
</dbReference>
<feature type="domain" description="Pyridoxamine 5'-phosphate oxidase N-terminal" evidence="1">
    <location>
        <begin position="11"/>
        <end position="120"/>
    </location>
</feature>
<accession>A0A1E4TUE3</accession>
<dbReference type="InterPro" id="IPR052841">
    <property type="entry name" value="PMP_oxidase-like"/>
</dbReference>
<dbReference type="GO" id="GO:0005634">
    <property type="term" value="C:nucleus"/>
    <property type="evidence" value="ECO:0007669"/>
    <property type="project" value="TreeGrafter"/>
</dbReference>
<proteinExistence type="predicted"/>
<protein>
    <recommendedName>
        <fullName evidence="1">Pyridoxamine 5'-phosphate oxidase N-terminal domain-containing protein</fullName>
    </recommendedName>
</protein>
<evidence type="ECO:0000313" key="3">
    <source>
        <dbReference type="Proteomes" id="UP000094236"/>
    </source>
</evidence>
<evidence type="ECO:0000259" key="1">
    <source>
        <dbReference type="Pfam" id="PF01243"/>
    </source>
</evidence>
<dbReference type="GO" id="GO:0005737">
    <property type="term" value="C:cytoplasm"/>
    <property type="evidence" value="ECO:0007669"/>
    <property type="project" value="TreeGrafter"/>
</dbReference>
<dbReference type="STRING" id="669874.A0A1E4TUE3"/>
<dbReference type="InterPro" id="IPR012349">
    <property type="entry name" value="Split_barrel_FMN-bd"/>
</dbReference>
<dbReference type="EMBL" id="KV454014">
    <property type="protein sequence ID" value="ODV95364.1"/>
    <property type="molecule type" value="Genomic_DNA"/>
</dbReference>
<dbReference type="OrthoDB" id="5300823at2759"/>
<evidence type="ECO:0000313" key="2">
    <source>
        <dbReference type="EMBL" id="ODV95364.1"/>
    </source>
</evidence>
<dbReference type="Pfam" id="PF01243">
    <property type="entry name" value="PNPOx_N"/>
    <property type="match status" value="1"/>
</dbReference>